<name>A0A1I0BD58_9FIRM</name>
<evidence type="ECO:0000313" key="6">
    <source>
        <dbReference type="Proteomes" id="UP000199820"/>
    </source>
</evidence>
<reference evidence="5 6" key="1">
    <citation type="submission" date="2016-10" db="EMBL/GenBank/DDBJ databases">
        <authorList>
            <person name="de Groot N.N."/>
        </authorList>
    </citation>
    <scope>NUCLEOTIDE SEQUENCE [LARGE SCALE GENOMIC DNA]</scope>
    <source>
        <strain evidence="5 6">KH1P1</strain>
    </source>
</reference>
<feature type="transmembrane region" description="Helical" evidence="3">
    <location>
        <begin position="322"/>
        <end position="345"/>
    </location>
</feature>
<dbReference type="RefSeq" id="WP_074648386.1">
    <property type="nucleotide sequence ID" value="NZ_FOIL01000004.1"/>
</dbReference>
<dbReference type="OrthoDB" id="2162337at2"/>
<dbReference type="Pfam" id="PF14257">
    <property type="entry name" value="DUF4349"/>
    <property type="match status" value="1"/>
</dbReference>
<keyword evidence="1" id="KW-0175">Coiled coil</keyword>
<feature type="coiled-coil region" evidence="1">
    <location>
        <begin position="226"/>
        <end position="283"/>
    </location>
</feature>
<proteinExistence type="predicted"/>
<gene>
    <name evidence="5" type="ORF">SAMN04487771_10044</name>
</gene>
<evidence type="ECO:0000256" key="3">
    <source>
        <dbReference type="SAM" id="Phobius"/>
    </source>
</evidence>
<dbReference type="Proteomes" id="UP000199820">
    <property type="component" value="Unassembled WGS sequence"/>
</dbReference>
<keyword evidence="3" id="KW-1133">Transmembrane helix</keyword>
<keyword evidence="3" id="KW-0812">Transmembrane</keyword>
<evidence type="ECO:0000256" key="1">
    <source>
        <dbReference type="SAM" id="Coils"/>
    </source>
</evidence>
<evidence type="ECO:0000313" key="5">
    <source>
        <dbReference type="EMBL" id="SET04761.1"/>
    </source>
</evidence>
<feature type="domain" description="DUF4349" evidence="4">
    <location>
        <begin position="131"/>
        <end position="343"/>
    </location>
</feature>
<protein>
    <recommendedName>
        <fullName evidence="4">DUF4349 domain-containing protein</fullName>
    </recommendedName>
</protein>
<feature type="region of interest" description="Disordered" evidence="2">
    <location>
        <begin position="1"/>
        <end position="36"/>
    </location>
</feature>
<dbReference type="STRING" id="1526.SAMN02910262_00368"/>
<accession>A0A1I0BD58</accession>
<organism evidence="5 6">
    <name type="scientific">[Clostridium] aminophilum</name>
    <dbReference type="NCBI Taxonomy" id="1526"/>
    <lineage>
        <taxon>Bacteria</taxon>
        <taxon>Bacillati</taxon>
        <taxon>Bacillota</taxon>
        <taxon>Clostridia</taxon>
        <taxon>Lachnospirales</taxon>
        <taxon>Lachnospiraceae</taxon>
    </lineage>
</organism>
<evidence type="ECO:0000259" key="4">
    <source>
        <dbReference type="Pfam" id="PF14257"/>
    </source>
</evidence>
<feature type="compositionally biased region" description="Basic and acidic residues" evidence="2">
    <location>
        <begin position="1"/>
        <end position="13"/>
    </location>
</feature>
<keyword evidence="6" id="KW-1185">Reference proteome</keyword>
<keyword evidence="3" id="KW-0472">Membrane</keyword>
<evidence type="ECO:0000256" key="2">
    <source>
        <dbReference type="SAM" id="MobiDB-lite"/>
    </source>
</evidence>
<dbReference type="AlphaFoldDB" id="A0A1I0BD58"/>
<sequence length="372" mass="40721">MKKEYKTEFDSGCRRNSGTEIGSAKNENAKRENAKKETSGMDLRVILLAAGVAVLVGCGAKNVSGTMGKTADVSVSAMKADGAFDKNGFGGAGLDRAEAPEVMMDAAGAEEAVRMEDGGNGMDMPEQDAAKLIRTVDLTVSLEDDSKLNETADRIVEITKQYHGSVTDRSMSYSKYNAGGRVTVKIPKDEVDGFLAGVREQGMNVSRIDDRTEDVTQQYVDVDARLKAKQTEVDRLQSYLEKAEDTETLLKVEEQLTRAISGLESYKARMNSLNSRIDATTVRIALECTKTIHEETTGEMAARIMKNTFRDTLETFLEGAKMFLGAIATLIWLIPIGMILITAVYRTIRWNRGKGIKEKTKASDPANNEAKK</sequence>
<dbReference type="InterPro" id="IPR025645">
    <property type="entry name" value="DUF4349"/>
</dbReference>
<dbReference type="EMBL" id="FOIL01000004">
    <property type="protein sequence ID" value="SET04761.1"/>
    <property type="molecule type" value="Genomic_DNA"/>
</dbReference>
<feature type="compositionally biased region" description="Basic and acidic residues" evidence="2">
    <location>
        <begin position="27"/>
        <end position="36"/>
    </location>
</feature>